<organism evidence="13 14">
    <name type="scientific">Pseudogracilibacillus auburnensis</name>
    <dbReference type="NCBI Taxonomy" id="1494959"/>
    <lineage>
        <taxon>Bacteria</taxon>
        <taxon>Bacillati</taxon>
        <taxon>Bacillota</taxon>
        <taxon>Bacilli</taxon>
        <taxon>Bacillales</taxon>
        <taxon>Bacillaceae</taxon>
        <taxon>Pseudogracilibacillus</taxon>
    </lineage>
</organism>
<comment type="pathway">
    <text evidence="1">Cofactor biosynthesis; FAD biosynthesis; FAD from FMN: step 1/1.</text>
</comment>
<evidence type="ECO:0000256" key="3">
    <source>
        <dbReference type="ARBA" id="ARBA00012393"/>
    </source>
</evidence>
<reference evidence="13 14" key="1">
    <citation type="submission" date="2018-05" db="EMBL/GenBank/DDBJ databases">
        <title>Genomic Encyclopedia of Type Strains, Phase IV (KMG-IV): sequencing the most valuable type-strain genomes for metagenomic binning, comparative biology and taxonomic classification.</title>
        <authorList>
            <person name="Goeker M."/>
        </authorList>
    </citation>
    <scope>NUCLEOTIDE SEQUENCE [LARGE SCALE GENOMIC DNA]</scope>
    <source>
        <strain evidence="13 14">DSM 28556</strain>
    </source>
</reference>
<evidence type="ECO:0000313" key="13">
    <source>
        <dbReference type="EMBL" id="PXW87118.1"/>
    </source>
</evidence>
<evidence type="ECO:0000256" key="8">
    <source>
        <dbReference type="ARBA" id="ARBA00022741"/>
    </source>
</evidence>
<evidence type="ECO:0000256" key="4">
    <source>
        <dbReference type="ARBA" id="ARBA00022630"/>
    </source>
</evidence>
<keyword evidence="14" id="KW-1185">Reference proteome</keyword>
<gene>
    <name evidence="13" type="ORF">DFR56_106188</name>
</gene>
<dbReference type="GO" id="GO:0009398">
    <property type="term" value="P:FMN biosynthetic process"/>
    <property type="evidence" value="ECO:0007669"/>
    <property type="project" value="TreeGrafter"/>
</dbReference>
<dbReference type="RefSeq" id="WP_110395345.1">
    <property type="nucleotide sequence ID" value="NZ_JBHUHB010000001.1"/>
</dbReference>
<keyword evidence="6 13" id="KW-0808">Transferase</keyword>
<dbReference type="PANTHER" id="PTHR22749">
    <property type="entry name" value="RIBOFLAVIN KINASE/FMN ADENYLYLTRANSFERASE"/>
    <property type="match status" value="1"/>
</dbReference>
<evidence type="ECO:0000256" key="1">
    <source>
        <dbReference type="ARBA" id="ARBA00004726"/>
    </source>
</evidence>
<dbReference type="CDD" id="cd02064">
    <property type="entry name" value="FAD_synthetase_N"/>
    <property type="match status" value="1"/>
</dbReference>
<evidence type="ECO:0000256" key="10">
    <source>
        <dbReference type="ARBA" id="ARBA00022840"/>
    </source>
</evidence>
<dbReference type="SUPFAM" id="SSF52374">
    <property type="entry name" value="Nucleotidylyl transferase"/>
    <property type="match status" value="1"/>
</dbReference>
<evidence type="ECO:0000256" key="11">
    <source>
        <dbReference type="ARBA" id="ARBA00049494"/>
    </source>
</evidence>
<dbReference type="PANTHER" id="PTHR22749:SF6">
    <property type="entry name" value="RIBOFLAVIN KINASE"/>
    <property type="match status" value="1"/>
</dbReference>
<name>A0A2V3W1Y7_9BACI</name>
<dbReference type="InterPro" id="IPR023468">
    <property type="entry name" value="Riboflavin_kinase"/>
</dbReference>
<evidence type="ECO:0000256" key="7">
    <source>
        <dbReference type="ARBA" id="ARBA00022695"/>
    </source>
</evidence>
<evidence type="ECO:0000256" key="5">
    <source>
        <dbReference type="ARBA" id="ARBA00022643"/>
    </source>
</evidence>
<dbReference type="GO" id="GO:0009231">
    <property type="term" value="P:riboflavin biosynthetic process"/>
    <property type="evidence" value="ECO:0007669"/>
    <property type="project" value="InterPro"/>
</dbReference>
<keyword evidence="5" id="KW-0288">FMN</keyword>
<evidence type="ECO:0000313" key="14">
    <source>
        <dbReference type="Proteomes" id="UP000247978"/>
    </source>
</evidence>
<comment type="similarity">
    <text evidence="2">Belongs to the RibF family.</text>
</comment>
<evidence type="ECO:0000259" key="12">
    <source>
        <dbReference type="Pfam" id="PF06574"/>
    </source>
</evidence>
<accession>A0A2V3W1Y7</accession>
<dbReference type="Gene3D" id="3.40.50.620">
    <property type="entry name" value="HUPs"/>
    <property type="match status" value="1"/>
</dbReference>
<dbReference type="EMBL" id="QJJQ01000006">
    <property type="protein sequence ID" value="PXW87118.1"/>
    <property type="molecule type" value="Genomic_DNA"/>
</dbReference>
<dbReference type="InterPro" id="IPR015864">
    <property type="entry name" value="FAD_synthase"/>
</dbReference>
<comment type="catalytic activity">
    <reaction evidence="11">
        <text>FMN + ATP + H(+) = FAD + diphosphate</text>
        <dbReference type="Rhea" id="RHEA:17237"/>
        <dbReference type="ChEBI" id="CHEBI:15378"/>
        <dbReference type="ChEBI" id="CHEBI:30616"/>
        <dbReference type="ChEBI" id="CHEBI:33019"/>
        <dbReference type="ChEBI" id="CHEBI:57692"/>
        <dbReference type="ChEBI" id="CHEBI:58210"/>
        <dbReference type="EC" id="2.7.7.2"/>
    </reaction>
</comment>
<dbReference type="Pfam" id="PF06574">
    <property type="entry name" value="FAD_syn"/>
    <property type="match status" value="1"/>
</dbReference>
<dbReference type="GO" id="GO:0008531">
    <property type="term" value="F:riboflavin kinase activity"/>
    <property type="evidence" value="ECO:0007669"/>
    <property type="project" value="TreeGrafter"/>
</dbReference>
<keyword evidence="9" id="KW-0274">FAD</keyword>
<keyword evidence="13" id="KW-0418">Kinase</keyword>
<dbReference type="GO" id="GO:0006747">
    <property type="term" value="P:FAD biosynthetic process"/>
    <property type="evidence" value="ECO:0007669"/>
    <property type="project" value="UniProtKB-UniPathway"/>
</dbReference>
<dbReference type="Proteomes" id="UP000247978">
    <property type="component" value="Unassembled WGS sequence"/>
</dbReference>
<comment type="caution">
    <text evidence="13">The sequence shown here is derived from an EMBL/GenBank/DDBJ whole genome shotgun (WGS) entry which is preliminary data.</text>
</comment>
<sequence>MKVHKAKSLQLTGCILTIGALDGLHKGHQALIRFANQRAQELNVPLVVYTFDPPPKVFFQHAKLLLPVDEKITMLENLGVQHVIIAPFDANYISQGTDAFIEELSYLHPLEICEGHDFRFGRNREGDITTLRKHFHVSVFDPVLCESGNVISSTRIRSLFVQGKVNEALELLDWDGIKAAPMHLIK</sequence>
<dbReference type="InterPro" id="IPR014729">
    <property type="entry name" value="Rossmann-like_a/b/a_fold"/>
</dbReference>
<protein>
    <recommendedName>
        <fullName evidence="3">FAD synthase</fullName>
        <ecNumber evidence="3">2.7.7.2</ecNumber>
    </recommendedName>
</protein>
<dbReference type="GO" id="GO:0003919">
    <property type="term" value="F:FMN adenylyltransferase activity"/>
    <property type="evidence" value="ECO:0007669"/>
    <property type="project" value="UniProtKB-EC"/>
</dbReference>
<proteinExistence type="inferred from homology"/>
<evidence type="ECO:0000256" key="2">
    <source>
        <dbReference type="ARBA" id="ARBA00010214"/>
    </source>
</evidence>
<dbReference type="OrthoDB" id="9803667at2"/>
<keyword evidence="10" id="KW-0067">ATP-binding</keyword>
<dbReference type="EC" id="2.7.7.2" evidence="3"/>
<dbReference type="AlphaFoldDB" id="A0A2V3W1Y7"/>
<dbReference type="UniPathway" id="UPA00277">
    <property type="reaction ID" value="UER00407"/>
</dbReference>
<evidence type="ECO:0000256" key="6">
    <source>
        <dbReference type="ARBA" id="ARBA00022679"/>
    </source>
</evidence>
<dbReference type="GO" id="GO:0005524">
    <property type="term" value="F:ATP binding"/>
    <property type="evidence" value="ECO:0007669"/>
    <property type="project" value="UniProtKB-KW"/>
</dbReference>
<evidence type="ECO:0000256" key="9">
    <source>
        <dbReference type="ARBA" id="ARBA00022827"/>
    </source>
</evidence>
<feature type="domain" description="FAD synthetase" evidence="12">
    <location>
        <begin position="11"/>
        <end position="155"/>
    </location>
</feature>
<keyword evidence="8" id="KW-0547">Nucleotide-binding</keyword>
<keyword evidence="7 13" id="KW-0548">Nucleotidyltransferase</keyword>
<keyword evidence="4" id="KW-0285">Flavoprotein</keyword>